<organism evidence="8 9">
    <name type="scientific">Labrys wisconsinensis</name>
    <dbReference type="NCBI Taxonomy" id="425677"/>
    <lineage>
        <taxon>Bacteria</taxon>
        <taxon>Pseudomonadati</taxon>
        <taxon>Pseudomonadota</taxon>
        <taxon>Alphaproteobacteria</taxon>
        <taxon>Hyphomicrobiales</taxon>
        <taxon>Xanthobacteraceae</taxon>
        <taxon>Labrys</taxon>
    </lineage>
</organism>
<evidence type="ECO:0000259" key="7">
    <source>
        <dbReference type="PROSITE" id="PS50850"/>
    </source>
</evidence>
<evidence type="ECO:0000313" key="8">
    <source>
        <dbReference type="EMBL" id="MDQ0467996.1"/>
    </source>
</evidence>
<feature type="transmembrane region" description="Helical" evidence="6">
    <location>
        <begin position="382"/>
        <end position="403"/>
    </location>
</feature>
<dbReference type="InterPro" id="IPR011701">
    <property type="entry name" value="MFS"/>
</dbReference>
<keyword evidence="2" id="KW-0813">Transport</keyword>
<feature type="transmembrane region" description="Helical" evidence="6">
    <location>
        <begin position="227"/>
        <end position="246"/>
    </location>
</feature>
<evidence type="ECO:0000256" key="3">
    <source>
        <dbReference type="ARBA" id="ARBA00022692"/>
    </source>
</evidence>
<accession>A0ABU0J152</accession>
<evidence type="ECO:0000256" key="5">
    <source>
        <dbReference type="ARBA" id="ARBA00023136"/>
    </source>
</evidence>
<keyword evidence="5 6" id="KW-0472">Membrane</keyword>
<dbReference type="InterPro" id="IPR036259">
    <property type="entry name" value="MFS_trans_sf"/>
</dbReference>
<feature type="transmembrane region" description="Helical" evidence="6">
    <location>
        <begin position="320"/>
        <end position="341"/>
    </location>
</feature>
<feature type="transmembrane region" description="Helical" evidence="6">
    <location>
        <begin position="258"/>
        <end position="280"/>
    </location>
</feature>
<dbReference type="RefSeq" id="WP_307268465.1">
    <property type="nucleotide sequence ID" value="NZ_JAUSVX010000001.1"/>
</dbReference>
<dbReference type="PANTHER" id="PTHR42718">
    <property type="entry name" value="MAJOR FACILITATOR SUPERFAMILY MULTIDRUG TRANSPORTER MFSC"/>
    <property type="match status" value="1"/>
</dbReference>
<comment type="caution">
    <text evidence="8">The sequence shown here is derived from an EMBL/GenBank/DDBJ whole genome shotgun (WGS) entry which is preliminary data.</text>
</comment>
<dbReference type="SUPFAM" id="SSF103473">
    <property type="entry name" value="MFS general substrate transporter"/>
    <property type="match status" value="1"/>
</dbReference>
<evidence type="ECO:0000256" key="2">
    <source>
        <dbReference type="ARBA" id="ARBA00022448"/>
    </source>
</evidence>
<dbReference type="PROSITE" id="PS50850">
    <property type="entry name" value="MFS"/>
    <property type="match status" value="1"/>
</dbReference>
<evidence type="ECO:0000256" key="1">
    <source>
        <dbReference type="ARBA" id="ARBA00004141"/>
    </source>
</evidence>
<feature type="transmembrane region" description="Helical" evidence="6">
    <location>
        <begin position="176"/>
        <end position="194"/>
    </location>
</feature>
<feature type="transmembrane region" description="Helical" evidence="6">
    <location>
        <begin position="60"/>
        <end position="76"/>
    </location>
</feature>
<name>A0ABU0J152_9HYPH</name>
<protein>
    <submittedName>
        <fullName evidence="8">DHA1 family bicyclomycin/chloramphenicol resistance-like MFS transporter</fullName>
    </submittedName>
</protein>
<dbReference type="PANTHER" id="PTHR42718:SF9">
    <property type="entry name" value="MAJOR FACILITATOR SUPERFAMILY MULTIDRUG TRANSPORTER MFSC"/>
    <property type="match status" value="1"/>
</dbReference>
<keyword evidence="4 6" id="KW-1133">Transmembrane helix</keyword>
<evidence type="ECO:0000256" key="6">
    <source>
        <dbReference type="SAM" id="Phobius"/>
    </source>
</evidence>
<dbReference type="EMBL" id="JAUSVX010000001">
    <property type="protein sequence ID" value="MDQ0467996.1"/>
    <property type="molecule type" value="Genomic_DNA"/>
</dbReference>
<feature type="transmembrane region" description="Helical" evidence="6">
    <location>
        <begin position="21"/>
        <end position="40"/>
    </location>
</feature>
<evidence type="ECO:0000313" key="9">
    <source>
        <dbReference type="Proteomes" id="UP001242480"/>
    </source>
</evidence>
<dbReference type="InterPro" id="IPR020846">
    <property type="entry name" value="MFS_dom"/>
</dbReference>
<keyword evidence="3 6" id="KW-0812">Transmembrane</keyword>
<reference evidence="8 9" key="1">
    <citation type="submission" date="2023-07" db="EMBL/GenBank/DDBJ databases">
        <title>Genomic Encyclopedia of Type Strains, Phase IV (KMG-IV): sequencing the most valuable type-strain genomes for metagenomic binning, comparative biology and taxonomic classification.</title>
        <authorList>
            <person name="Goeker M."/>
        </authorList>
    </citation>
    <scope>NUCLEOTIDE SEQUENCE [LARGE SCALE GENOMIC DNA]</scope>
    <source>
        <strain evidence="8 9">DSM 19619</strain>
    </source>
</reference>
<gene>
    <name evidence="8" type="ORF">QO011_000991</name>
</gene>
<feature type="transmembrane region" description="Helical" evidence="6">
    <location>
        <begin position="292"/>
        <end position="314"/>
    </location>
</feature>
<keyword evidence="9" id="KW-1185">Reference proteome</keyword>
<evidence type="ECO:0000256" key="4">
    <source>
        <dbReference type="ARBA" id="ARBA00022989"/>
    </source>
</evidence>
<feature type="domain" description="Major facilitator superfamily (MFS) profile" evidence="7">
    <location>
        <begin position="21"/>
        <end position="406"/>
    </location>
</feature>
<feature type="transmembrane region" description="Helical" evidence="6">
    <location>
        <begin position="88"/>
        <end position="107"/>
    </location>
</feature>
<dbReference type="CDD" id="cd17320">
    <property type="entry name" value="MFS_MdfA_MDR_like"/>
    <property type="match status" value="1"/>
</dbReference>
<feature type="transmembrane region" description="Helical" evidence="6">
    <location>
        <begin position="113"/>
        <end position="134"/>
    </location>
</feature>
<sequence>MSQVLTGSAARPTPEPSFREFVFLIALVMALVSLSIDNLLPAFEPIRESLRVPDANQMQLIITAYMGGFAAMQLVYGPLSDMIGRRPILILGLTIYTAGTLLAVFATSYEVLLAARVIQGLGGAAARVLAVAIVRDRFEGRDMARVMALTMMIFIIVPVVAPATGSLFLMLGGWRLIFVSMLALVLIVVVWFGLRMPETLHPEYRMPVSAAKIGDGIRRTVTTRASIGNATALGLAMACLMTYLGSSQQIFETEIYRLGHGFVVVFGLIAICMGAAAFVNSRLVQTLGMRRLAHAGICGFILVALVILAQGLIFGGRPPLLLFGVTLALAHFLLSLTMPNFNAMAMEPLGDVAGTASSFIGSYTTLAGAAGGYVFGQAFNGTILPLATAYVGLGLACLGVVLWTEKGRLFSPHHADPA</sequence>
<feature type="transmembrane region" description="Helical" evidence="6">
    <location>
        <begin position="146"/>
        <end position="170"/>
    </location>
</feature>
<dbReference type="Pfam" id="PF07690">
    <property type="entry name" value="MFS_1"/>
    <property type="match status" value="1"/>
</dbReference>
<comment type="subcellular location">
    <subcellularLocation>
        <location evidence="1">Membrane</location>
        <topology evidence="1">Multi-pass membrane protein</topology>
    </subcellularLocation>
</comment>
<dbReference type="Gene3D" id="1.20.1720.10">
    <property type="entry name" value="Multidrug resistance protein D"/>
    <property type="match status" value="1"/>
</dbReference>
<dbReference type="Proteomes" id="UP001242480">
    <property type="component" value="Unassembled WGS sequence"/>
</dbReference>
<proteinExistence type="predicted"/>
<feature type="transmembrane region" description="Helical" evidence="6">
    <location>
        <begin position="353"/>
        <end position="376"/>
    </location>
</feature>